<organism evidence="24 25">
    <name type="scientific">Nyssa sinensis</name>
    <dbReference type="NCBI Taxonomy" id="561372"/>
    <lineage>
        <taxon>Eukaryota</taxon>
        <taxon>Viridiplantae</taxon>
        <taxon>Streptophyta</taxon>
        <taxon>Embryophyta</taxon>
        <taxon>Tracheophyta</taxon>
        <taxon>Spermatophyta</taxon>
        <taxon>Magnoliopsida</taxon>
        <taxon>eudicotyledons</taxon>
        <taxon>Gunneridae</taxon>
        <taxon>Pentapetalae</taxon>
        <taxon>asterids</taxon>
        <taxon>Cornales</taxon>
        <taxon>Nyssaceae</taxon>
        <taxon>Nyssa</taxon>
    </lineage>
</organism>
<evidence type="ECO:0000256" key="3">
    <source>
        <dbReference type="ARBA" id="ARBA00010217"/>
    </source>
</evidence>
<dbReference type="AlphaFoldDB" id="A0A5J4ZFG3"/>
<keyword evidence="9" id="KW-0732">Signal</keyword>
<keyword evidence="8 22" id="KW-0812">Transmembrane</keyword>
<dbReference type="GO" id="GO:0004674">
    <property type="term" value="F:protein serine/threonine kinase activity"/>
    <property type="evidence" value="ECO:0007669"/>
    <property type="project" value="UniProtKB-KW"/>
</dbReference>
<dbReference type="InterPro" id="IPR050528">
    <property type="entry name" value="L-type_Lectin-RKs"/>
</dbReference>
<evidence type="ECO:0000256" key="2">
    <source>
        <dbReference type="ARBA" id="ARBA00008536"/>
    </source>
</evidence>
<keyword evidence="17" id="KW-0325">Glycoprotein</keyword>
<keyword evidence="25" id="KW-1185">Reference proteome</keyword>
<keyword evidence="16" id="KW-0675">Receptor</keyword>
<dbReference type="GO" id="GO:0005886">
    <property type="term" value="C:plasma membrane"/>
    <property type="evidence" value="ECO:0007669"/>
    <property type="project" value="UniProtKB-SubCell"/>
</dbReference>
<reference evidence="24 25" key="1">
    <citation type="submission" date="2019-09" db="EMBL/GenBank/DDBJ databases">
        <title>A chromosome-level genome assembly of the Chinese tupelo Nyssa sinensis.</title>
        <authorList>
            <person name="Yang X."/>
            <person name="Kang M."/>
            <person name="Yang Y."/>
            <person name="Xiong H."/>
            <person name="Wang M."/>
            <person name="Zhang Z."/>
            <person name="Wang Z."/>
            <person name="Wu H."/>
            <person name="Ma T."/>
            <person name="Liu J."/>
            <person name="Xi Z."/>
        </authorList>
    </citation>
    <scope>NUCLEOTIDE SEQUENCE [LARGE SCALE GENOMIC DNA]</scope>
    <source>
        <strain evidence="24">J267</strain>
        <tissue evidence="24">Leaf</tissue>
    </source>
</reference>
<keyword evidence="10" id="KW-0430">Lectin</keyword>
<evidence type="ECO:0000256" key="12">
    <source>
        <dbReference type="ARBA" id="ARBA00022777"/>
    </source>
</evidence>
<evidence type="ECO:0000256" key="16">
    <source>
        <dbReference type="ARBA" id="ARBA00023170"/>
    </source>
</evidence>
<keyword evidence="13 20" id="KW-0067">ATP-binding</keyword>
<dbReference type="PANTHER" id="PTHR27007">
    <property type="match status" value="1"/>
</dbReference>
<feature type="binding site" evidence="20">
    <location>
        <position position="349"/>
    </location>
    <ligand>
        <name>ATP</name>
        <dbReference type="ChEBI" id="CHEBI:30616"/>
    </ligand>
</feature>
<evidence type="ECO:0000313" key="25">
    <source>
        <dbReference type="Proteomes" id="UP000325577"/>
    </source>
</evidence>
<evidence type="ECO:0000256" key="20">
    <source>
        <dbReference type="PROSITE-ProRule" id="PRU10141"/>
    </source>
</evidence>
<evidence type="ECO:0000256" key="6">
    <source>
        <dbReference type="ARBA" id="ARBA00022527"/>
    </source>
</evidence>
<name>A0A5J4ZFG3_9ASTE</name>
<keyword evidence="15 22" id="KW-0472">Membrane</keyword>
<dbReference type="Pfam" id="PF00069">
    <property type="entry name" value="Pkinase"/>
    <property type="match status" value="1"/>
</dbReference>
<dbReference type="InterPro" id="IPR008271">
    <property type="entry name" value="Ser/Thr_kinase_AS"/>
</dbReference>
<evidence type="ECO:0000256" key="17">
    <source>
        <dbReference type="ARBA" id="ARBA00023180"/>
    </source>
</evidence>
<evidence type="ECO:0000256" key="9">
    <source>
        <dbReference type="ARBA" id="ARBA00022729"/>
    </source>
</evidence>
<evidence type="ECO:0000259" key="23">
    <source>
        <dbReference type="PROSITE" id="PS50011"/>
    </source>
</evidence>
<dbReference type="SMART" id="SM00220">
    <property type="entry name" value="S_TKc"/>
    <property type="match status" value="1"/>
</dbReference>
<keyword evidence="14 22" id="KW-1133">Transmembrane helix</keyword>
<dbReference type="InterPro" id="IPR000719">
    <property type="entry name" value="Prot_kinase_dom"/>
</dbReference>
<dbReference type="OrthoDB" id="543442at2759"/>
<evidence type="ECO:0000256" key="7">
    <source>
        <dbReference type="ARBA" id="ARBA00022679"/>
    </source>
</evidence>
<evidence type="ECO:0000256" key="22">
    <source>
        <dbReference type="SAM" id="Phobius"/>
    </source>
</evidence>
<dbReference type="PROSITE" id="PS00107">
    <property type="entry name" value="PROTEIN_KINASE_ATP"/>
    <property type="match status" value="1"/>
</dbReference>
<dbReference type="InterPro" id="IPR017441">
    <property type="entry name" value="Protein_kinase_ATP_BS"/>
</dbReference>
<evidence type="ECO:0000256" key="21">
    <source>
        <dbReference type="SAM" id="MobiDB-lite"/>
    </source>
</evidence>
<keyword evidence="5" id="KW-1003">Cell membrane</keyword>
<keyword evidence="11 20" id="KW-0547">Nucleotide-binding</keyword>
<comment type="subcellular location">
    <subcellularLocation>
        <location evidence="1">Cell membrane</location>
        <topology evidence="1">Single-pass type I membrane protein</topology>
    </subcellularLocation>
</comment>
<dbReference type="PROSITE" id="PS00108">
    <property type="entry name" value="PROTEIN_KINASE_ST"/>
    <property type="match status" value="1"/>
</dbReference>
<evidence type="ECO:0000256" key="10">
    <source>
        <dbReference type="ARBA" id="ARBA00022734"/>
    </source>
</evidence>
<dbReference type="Gene3D" id="3.30.200.20">
    <property type="entry name" value="Phosphorylase Kinase, domain 1"/>
    <property type="match status" value="1"/>
</dbReference>
<dbReference type="EC" id="2.7.11.1" evidence="4"/>
<dbReference type="Gene3D" id="1.10.510.10">
    <property type="entry name" value="Transferase(Phosphotransferase) domain 1"/>
    <property type="match status" value="1"/>
</dbReference>
<dbReference type="GO" id="GO:0030246">
    <property type="term" value="F:carbohydrate binding"/>
    <property type="evidence" value="ECO:0007669"/>
    <property type="project" value="UniProtKB-KW"/>
</dbReference>
<gene>
    <name evidence="24" type="ORF">F0562_017498</name>
</gene>
<evidence type="ECO:0000256" key="14">
    <source>
        <dbReference type="ARBA" id="ARBA00022989"/>
    </source>
</evidence>
<dbReference type="FunFam" id="3.30.200.20:FF:000112">
    <property type="entry name" value="Lectin-domain containing receptor kinase A4.3"/>
    <property type="match status" value="1"/>
</dbReference>
<dbReference type="InterPro" id="IPR019825">
    <property type="entry name" value="Lectin_legB_Mn/Ca_BS"/>
</dbReference>
<dbReference type="GO" id="GO:0005524">
    <property type="term" value="F:ATP binding"/>
    <property type="evidence" value="ECO:0007669"/>
    <property type="project" value="UniProtKB-UniRule"/>
</dbReference>
<evidence type="ECO:0000256" key="15">
    <source>
        <dbReference type="ARBA" id="ARBA00023136"/>
    </source>
</evidence>
<evidence type="ECO:0000313" key="24">
    <source>
        <dbReference type="EMBL" id="KAA8517250.1"/>
    </source>
</evidence>
<sequence>MDFAFNGNLKLDGAAGTNSDDLFRLTNLSRQSQGHVFYNFPIQFKNHTNASVLSFSTTFIFAMEPEYENIGGHGIAFVISPSTDLHGALPSQYLGLFNETNNGNSSNHVVAVELDTIQNPEFVDINDNHLGIDINSLESIKSAPAGYYTDENGGFKDLSLISGDPMQVWVEYDGTKKQLNVTLSPVTIPKPHIPLLSLAQDLSPFLLESMYVGFSSSTGSVATAQYLLGWSFKMNGPAQELDRSQLPKLPYKAHKQHARTQKILVAVLPFIGSISFIILIFAVLIILRKKKYMEVLEDWEVQYGPYRFTYKDLCTATKGFKDKELLGKGGFGRVYRGMLPTFNTQIAVKRVAHDSRQGMREFVAEIATIGRLRHPNLVRLLGYCRHKHELLLVYDYMPNGSLDKYLYGQPRETLNWGQRLKIIKDVAMGLFYLHQQWLQVVIHRDIKASNVLIDSEMNGRLGDFGLAKLCDHGTDPQTTHVAGTLGYIAPELARTGKANTRTDLFAFGAFMLEVVCGRRPVEPRASPDEVILVDWVFECWESGGILEAIDPRLGNEYVVEEVELVLKLGLLCSHVVASARPSMSIVNKKELKLKALELGSNCPVTSKLAKDAERDHLEAEWERLQMCLTARVPEPPTPDQNPGDCGHEMDKDTRLAVDGLTQGLLKENCLTEPSLALIISSACSEEDRRLIQK</sequence>
<dbReference type="SUPFAM" id="SSF56112">
    <property type="entry name" value="Protein kinase-like (PK-like)"/>
    <property type="match status" value="1"/>
</dbReference>
<feature type="transmembrane region" description="Helical" evidence="22">
    <location>
        <begin position="263"/>
        <end position="287"/>
    </location>
</feature>
<comment type="similarity">
    <text evidence="2">In the N-terminal section; belongs to the leguminous lectin family.</text>
</comment>
<comment type="catalytic activity">
    <reaction evidence="19">
        <text>L-seryl-[protein] + ATP = O-phospho-L-seryl-[protein] + ADP + H(+)</text>
        <dbReference type="Rhea" id="RHEA:17989"/>
        <dbReference type="Rhea" id="RHEA-COMP:9863"/>
        <dbReference type="Rhea" id="RHEA-COMP:11604"/>
        <dbReference type="ChEBI" id="CHEBI:15378"/>
        <dbReference type="ChEBI" id="CHEBI:29999"/>
        <dbReference type="ChEBI" id="CHEBI:30616"/>
        <dbReference type="ChEBI" id="CHEBI:83421"/>
        <dbReference type="ChEBI" id="CHEBI:456216"/>
        <dbReference type="EC" id="2.7.11.1"/>
    </reaction>
</comment>
<dbReference type="EMBL" id="CM018051">
    <property type="protein sequence ID" value="KAA8517250.1"/>
    <property type="molecule type" value="Genomic_DNA"/>
</dbReference>
<dbReference type="PROSITE" id="PS00307">
    <property type="entry name" value="LECTIN_LEGUME_BETA"/>
    <property type="match status" value="1"/>
</dbReference>
<dbReference type="PROSITE" id="PS50011">
    <property type="entry name" value="PROTEIN_KINASE_DOM"/>
    <property type="match status" value="1"/>
</dbReference>
<dbReference type="FunFam" id="1.10.510.10:FF:000108">
    <property type="entry name" value="L-type lectin-domain containing receptor kinase S.4"/>
    <property type="match status" value="1"/>
</dbReference>
<dbReference type="InterPro" id="IPR001220">
    <property type="entry name" value="Legume_lectin_dom"/>
</dbReference>
<evidence type="ECO:0000256" key="11">
    <source>
        <dbReference type="ARBA" id="ARBA00022741"/>
    </source>
</evidence>
<evidence type="ECO:0000256" key="18">
    <source>
        <dbReference type="ARBA" id="ARBA00047899"/>
    </source>
</evidence>
<feature type="region of interest" description="Disordered" evidence="21">
    <location>
        <begin position="631"/>
        <end position="650"/>
    </location>
</feature>
<accession>A0A5J4ZFG3</accession>
<proteinExistence type="inferred from homology"/>
<evidence type="ECO:0000256" key="19">
    <source>
        <dbReference type="ARBA" id="ARBA00048679"/>
    </source>
</evidence>
<feature type="domain" description="Protein kinase" evidence="23">
    <location>
        <begin position="320"/>
        <end position="693"/>
    </location>
</feature>
<protein>
    <recommendedName>
        <fullName evidence="4">non-specific serine/threonine protein kinase</fullName>
        <ecNumber evidence="4">2.7.11.1</ecNumber>
    </recommendedName>
</protein>
<dbReference type="Proteomes" id="UP000325577">
    <property type="component" value="Linkage Group LG8"/>
</dbReference>
<evidence type="ECO:0000256" key="1">
    <source>
        <dbReference type="ARBA" id="ARBA00004251"/>
    </source>
</evidence>
<comment type="catalytic activity">
    <reaction evidence="18">
        <text>L-threonyl-[protein] + ATP = O-phospho-L-threonyl-[protein] + ADP + H(+)</text>
        <dbReference type="Rhea" id="RHEA:46608"/>
        <dbReference type="Rhea" id="RHEA-COMP:11060"/>
        <dbReference type="Rhea" id="RHEA-COMP:11605"/>
        <dbReference type="ChEBI" id="CHEBI:15378"/>
        <dbReference type="ChEBI" id="CHEBI:30013"/>
        <dbReference type="ChEBI" id="CHEBI:30616"/>
        <dbReference type="ChEBI" id="CHEBI:61977"/>
        <dbReference type="ChEBI" id="CHEBI:456216"/>
        <dbReference type="EC" id="2.7.11.1"/>
    </reaction>
</comment>
<dbReference type="SUPFAM" id="SSF49899">
    <property type="entry name" value="Concanavalin A-like lectins/glucanases"/>
    <property type="match status" value="1"/>
</dbReference>
<keyword evidence="6" id="KW-0723">Serine/threonine-protein kinase</keyword>
<evidence type="ECO:0000256" key="5">
    <source>
        <dbReference type="ARBA" id="ARBA00022475"/>
    </source>
</evidence>
<dbReference type="FunFam" id="2.60.120.200:FF:000051">
    <property type="entry name" value="L-type lectin-domain containing receptor kinase V.9"/>
    <property type="match status" value="1"/>
</dbReference>
<dbReference type="CDD" id="cd14066">
    <property type="entry name" value="STKc_IRAK"/>
    <property type="match status" value="1"/>
</dbReference>
<keyword evidence="7" id="KW-0808">Transferase</keyword>
<dbReference type="Gene3D" id="2.60.120.200">
    <property type="match status" value="1"/>
</dbReference>
<comment type="similarity">
    <text evidence="3">In the C-terminal section; belongs to the protein kinase superfamily. Ser/Thr protein kinase family.</text>
</comment>
<keyword evidence="12" id="KW-0418">Kinase</keyword>
<dbReference type="Pfam" id="PF00139">
    <property type="entry name" value="Lectin_legB"/>
    <property type="match status" value="1"/>
</dbReference>
<evidence type="ECO:0000256" key="13">
    <source>
        <dbReference type="ARBA" id="ARBA00022840"/>
    </source>
</evidence>
<evidence type="ECO:0000256" key="8">
    <source>
        <dbReference type="ARBA" id="ARBA00022692"/>
    </source>
</evidence>
<dbReference type="CDD" id="cd06899">
    <property type="entry name" value="lectin_legume_LecRK_Arcelin_ConA"/>
    <property type="match status" value="1"/>
</dbReference>
<dbReference type="InterPro" id="IPR011009">
    <property type="entry name" value="Kinase-like_dom_sf"/>
</dbReference>
<dbReference type="InterPro" id="IPR013320">
    <property type="entry name" value="ConA-like_dom_sf"/>
</dbReference>
<evidence type="ECO:0000256" key="4">
    <source>
        <dbReference type="ARBA" id="ARBA00012513"/>
    </source>
</evidence>